<keyword evidence="3" id="KW-0808">Transferase</keyword>
<dbReference type="InterPro" id="IPR011057">
    <property type="entry name" value="Mss4-like_sf"/>
</dbReference>
<dbReference type="Pfam" id="PF00583">
    <property type="entry name" value="Acetyltransf_1"/>
    <property type="match status" value="1"/>
</dbReference>
<dbReference type="PANTHER" id="PTHR10908:SF0">
    <property type="entry name" value="SEROTONIN N-ACETYLTRANSFERASE"/>
    <property type="match status" value="1"/>
</dbReference>
<dbReference type="InterPro" id="IPR051635">
    <property type="entry name" value="SNAT-like"/>
</dbReference>
<feature type="compositionally biased region" description="Low complexity" evidence="6">
    <location>
        <begin position="185"/>
        <end position="196"/>
    </location>
</feature>
<feature type="domain" description="N-acetyltransferase" evidence="7">
    <location>
        <begin position="2"/>
        <end position="185"/>
    </location>
</feature>
<dbReference type="CDD" id="cd04301">
    <property type="entry name" value="NAT_SF"/>
    <property type="match status" value="1"/>
</dbReference>
<evidence type="ECO:0000256" key="3">
    <source>
        <dbReference type="ARBA" id="ARBA00022679"/>
    </source>
</evidence>
<keyword evidence="2" id="KW-0344">Guanine-nucleotide releasing factor</keyword>
<sequence length="383" mass="41368">MVEYALVQAGDISRAYDLEFAGFPEDEAASLESLTFVLCSAPLPSPSAAASSSLRSHRYRQQNATSLFLGAYSSSPRELVGYICSTRTPDSTLSHASMSRHDPTGPYVAIHSVCIEPSQRRKGLALSLLEEYLRRLAEMDGVKGARLISHEELIPLYQKAGFELVGKSDVVHGGQPWFELKVDFPSSGPTPSSSSPLVDDAQTDTLRSPGRMLAPHAGAVQQLVDPQTGLNTADLYCPRAECRCLLLRRGTGKWVRGHKNDFELPALPQKITSPPSPSSSASASPSQGYWSVPSPLSFENIGFSRNTSLPSTSAPSSSSSATIKYLTCADCDHGPLGWHDTEGRDLGVEVQAENDAREARGTGGEVRKGREFLLDVGRVRYKV</sequence>
<evidence type="ECO:0000259" key="7">
    <source>
        <dbReference type="PROSITE" id="PS51186"/>
    </source>
</evidence>
<dbReference type="InterPro" id="IPR016181">
    <property type="entry name" value="Acyl_CoA_acyltransferase"/>
</dbReference>
<organism evidence="8 9">
    <name type="scientific">Sporidiobolus salmonicolor</name>
    <name type="common">Yeast-like fungus</name>
    <name type="synonym">Sporobolomyces salmonicolor</name>
    <dbReference type="NCBI Taxonomy" id="5005"/>
    <lineage>
        <taxon>Eukaryota</taxon>
        <taxon>Fungi</taxon>
        <taxon>Dikarya</taxon>
        <taxon>Basidiomycota</taxon>
        <taxon>Pucciniomycotina</taxon>
        <taxon>Microbotryomycetes</taxon>
        <taxon>Sporidiobolales</taxon>
        <taxon>Sporidiobolaceae</taxon>
        <taxon>Sporobolomyces</taxon>
    </lineage>
</organism>
<proteinExistence type="predicted"/>
<dbReference type="GO" id="GO:0005085">
    <property type="term" value="F:guanyl-nucleotide exchange factor activity"/>
    <property type="evidence" value="ECO:0007669"/>
    <property type="project" value="UniProtKB-KW"/>
</dbReference>
<dbReference type="InterPro" id="IPR000182">
    <property type="entry name" value="GNAT_dom"/>
</dbReference>
<dbReference type="Proteomes" id="UP000243876">
    <property type="component" value="Unassembled WGS sequence"/>
</dbReference>
<evidence type="ECO:0000256" key="5">
    <source>
        <dbReference type="ARBA" id="ARBA00023315"/>
    </source>
</evidence>
<accession>A0A0D6ELN7</accession>
<protein>
    <submittedName>
        <fullName evidence="8">SPOSA6832_02607-mRNA-1:cds</fullName>
    </submittedName>
</protein>
<dbReference type="Pfam" id="PF04421">
    <property type="entry name" value="Mss4"/>
    <property type="match status" value="1"/>
</dbReference>
<dbReference type="SUPFAM" id="SSF55729">
    <property type="entry name" value="Acyl-CoA N-acyltransferases (Nat)"/>
    <property type="match status" value="1"/>
</dbReference>
<dbReference type="PANTHER" id="PTHR10908">
    <property type="entry name" value="SEROTONIN N-ACETYLTRANSFERASE"/>
    <property type="match status" value="1"/>
</dbReference>
<keyword evidence="1" id="KW-0813">Transport</keyword>
<dbReference type="OrthoDB" id="30840at2759"/>
<keyword evidence="4" id="KW-0653">Protein transport</keyword>
<dbReference type="PROSITE" id="PS51796">
    <property type="entry name" value="MSS4"/>
    <property type="match status" value="1"/>
</dbReference>
<dbReference type="InterPro" id="IPR007515">
    <property type="entry name" value="Mss4"/>
</dbReference>
<dbReference type="Gene3D" id="3.40.630.30">
    <property type="match status" value="1"/>
</dbReference>
<evidence type="ECO:0000256" key="6">
    <source>
        <dbReference type="SAM" id="MobiDB-lite"/>
    </source>
</evidence>
<evidence type="ECO:0000313" key="8">
    <source>
        <dbReference type="EMBL" id="CEQ40932.1"/>
    </source>
</evidence>
<evidence type="ECO:0000256" key="1">
    <source>
        <dbReference type="ARBA" id="ARBA00022448"/>
    </source>
</evidence>
<dbReference type="GO" id="GO:0007264">
    <property type="term" value="P:small GTPase-mediated signal transduction"/>
    <property type="evidence" value="ECO:0007669"/>
    <property type="project" value="InterPro"/>
</dbReference>
<evidence type="ECO:0000313" key="9">
    <source>
        <dbReference type="Proteomes" id="UP000243876"/>
    </source>
</evidence>
<feature type="region of interest" description="Disordered" evidence="6">
    <location>
        <begin position="184"/>
        <end position="207"/>
    </location>
</feature>
<dbReference type="AlphaFoldDB" id="A0A0D6ELN7"/>
<evidence type="ECO:0000256" key="2">
    <source>
        <dbReference type="ARBA" id="ARBA00022658"/>
    </source>
</evidence>
<reference evidence="9" key="1">
    <citation type="submission" date="2015-02" db="EMBL/GenBank/DDBJ databases">
        <authorList>
            <person name="Gon?alves P."/>
        </authorList>
    </citation>
    <scope>NUCLEOTIDE SEQUENCE [LARGE SCALE GENOMIC DNA]</scope>
</reference>
<evidence type="ECO:0000256" key="4">
    <source>
        <dbReference type="ARBA" id="ARBA00022927"/>
    </source>
</evidence>
<dbReference type="Gene3D" id="2.170.150.10">
    <property type="entry name" value="Metal Binding Protein, Guanine Nucleotide Exchange Factor, Chain A"/>
    <property type="match status" value="1"/>
</dbReference>
<keyword evidence="5" id="KW-0012">Acyltransferase</keyword>
<dbReference type="EMBL" id="CENE01000010">
    <property type="protein sequence ID" value="CEQ40932.1"/>
    <property type="molecule type" value="Genomic_DNA"/>
</dbReference>
<dbReference type="SUPFAM" id="SSF51316">
    <property type="entry name" value="Mss4-like"/>
    <property type="match status" value="1"/>
</dbReference>
<dbReference type="GO" id="GO:0015031">
    <property type="term" value="P:protein transport"/>
    <property type="evidence" value="ECO:0007669"/>
    <property type="project" value="UniProtKB-KW"/>
</dbReference>
<dbReference type="InterPro" id="IPR011323">
    <property type="entry name" value="Mss4/transl-control_tumour"/>
</dbReference>
<keyword evidence="9" id="KW-1185">Reference proteome</keyword>
<name>A0A0D6ELN7_SPOSA</name>
<dbReference type="PROSITE" id="PS51186">
    <property type="entry name" value="GNAT"/>
    <property type="match status" value="1"/>
</dbReference>
<feature type="region of interest" description="Disordered" evidence="6">
    <location>
        <begin position="266"/>
        <end position="289"/>
    </location>
</feature>
<dbReference type="GO" id="GO:0008080">
    <property type="term" value="F:N-acetyltransferase activity"/>
    <property type="evidence" value="ECO:0007669"/>
    <property type="project" value="UniProtKB-ARBA"/>
</dbReference>
<gene>
    <name evidence="8" type="primary">SPOSA6832_02607</name>
</gene>